<evidence type="ECO:0000313" key="1">
    <source>
        <dbReference type="EMBL" id="KAJ7987427.1"/>
    </source>
</evidence>
<dbReference type="Proteomes" id="UP001157502">
    <property type="component" value="Chromosome 32"/>
</dbReference>
<name>A0ACC2F7T0_DALPE</name>
<sequence length="603" mass="68545">MMKSKSKDIHQASTLPSIWETYLSSVVPIQAENSDQPSLRKKLGHGKTRDTGPQVGGYGRSRDTGPQFGGHGRSRDTGPQVGGHGRKQMDWGLGAGGLTDKATVGIGSDQEAIDKRQVLIDKRHLVAYRCMYRLRDVLYHRYFALLTEKVRTQRLERKRLALEAPAAIQDEHTQKQRKLARSTLCHDNTFLRSLPKSTYYLIQDLQNLLSQRGYLKNLQDHEQLWLSVHDHHLRPAQLDRTVQEIRKTMIGSRSAPDMMSEVRKWSQMLGPPTEETEHLDQILETENRLMSQERLPEIELKEGRPEIELKEGLQEKDLGETCAADLPRVKQQPEHDDIKQRLLIKVKDPRFAALHTSFLKNLKTNKSPVVVEAIPEKSKKAEMTIKRLRRMHTLSLTNMDVSQRLLQDRDRHILCCSDQGRSVRDLMKHVFHAKEKKRRSSAGNIPSLPPLPCHDWTRTSRDIQISNLASGLERSGLEKSGLQRSDLERSGLERSGLERSGLERSGLEKSGLQRSDLERSGLERSGLERSDLERSGLERSSLERSGPERLGQRLRNTPSAGDTHACVKTPEPLSMEEVCLRDPSKVIDCGSTLWRIYNGDETA</sequence>
<dbReference type="EMBL" id="CM055759">
    <property type="protein sequence ID" value="KAJ7987427.1"/>
    <property type="molecule type" value="Genomic_DNA"/>
</dbReference>
<evidence type="ECO:0000313" key="2">
    <source>
        <dbReference type="Proteomes" id="UP001157502"/>
    </source>
</evidence>
<gene>
    <name evidence="1" type="ORF">DPEC_G00326370</name>
</gene>
<organism evidence="1 2">
    <name type="scientific">Dallia pectoralis</name>
    <name type="common">Alaska blackfish</name>
    <dbReference type="NCBI Taxonomy" id="75939"/>
    <lineage>
        <taxon>Eukaryota</taxon>
        <taxon>Metazoa</taxon>
        <taxon>Chordata</taxon>
        <taxon>Craniata</taxon>
        <taxon>Vertebrata</taxon>
        <taxon>Euteleostomi</taxon>
        <taxon>Actinopterygii</taxon>
        <taxon>Neopterygii</taxon>
        <taxon>Teleostei</taxon>
        <taxon>Protacanthopterygii</taxon>
        <taxon>Esociformes</taxon>
        <taxon>Umbridae</taxon>
        <taxon>Dallia</taxon>
    </lineage>
</organism>
<accession>A0ACC2F7T0</accession>
<proteinExistence type="predicted"/>
<reference evidence="1" key="1">
    <citation type="submission" date="2021-05" db="EMBL/GenBank/DDBJ databases">
        <authorList>
            <person name="Pan Q."/>
            <person name="Jouanno E."/>
            <person name="Zahm M."/>
            <person name="Klopp C."/>
            <person name="Cabau C."/>
            <person name="Louis A."/>
            <person name="Berthelot C."/>
            <person name="Parey E."/>
            <person name="Roest Crollius H."/>
            <person name="Montfort J."/>
            <person name="Robinson-Rechavi M."/>
            <person name="Bouchez O."/>
            <person name="Lampietro C."/>
            <person name="Lopez Roques C."/>
            <person name="Donnadieu C."/>
            <person name="Postlethwait J."/>
            <person name="Bobe J."/>
            <person name="Dillon D."/>
            <person name="Chandos A."/>
            <person name="von Hippel F."/>
            <person name="Guiguen Y."/>
        </authorList>
    </citation>
    <scope>NUCLEOTIDE SEQUENCE</scope>
    <source>
        <strain evidence="1">YG-Jan2019</strain>
    </source>
</reference>
<comment type="caution">
    <text evidence="1">The sequence shown here is derived from an EMBL/GenBank/DDBJ whole genome shotgun (WGS) entry which is preliminary data.</text>
</comment>
<keyword evidence="2" id="KW-1185">Reference proteome</keyword>
<protein>
    <submittedName>
        <fullName evidence="1">Uncharacterized protein</fullName>
    </submittedName>
</protein>